<proteinExistence type="inferred from homology"/>
<organism evidence="5 6">
    <name type="scientific">Gottschalkia acidurici (strain ATCC 7906 / DSM 604 / BCRC 14475 / CIP 104303 / KCTC 5404 / NCIMB 10678 / 9a)</name>
    <name type="common">Clostridium acidurici</name>
    <dbReference type="NCBI Taxonomy" id="1128398"/>
    <lineage>
        <taxon>Bacteria</taxon>
        <taxon>Bacillati</taxon>
        <taxon>Bacillota</taxon>
        <taxon>Tissierellia</taxon>
        <taxon>Tissierellales</taxon>
        <taxon>Gottschalkiaceae</taxon>
        <taxon>Gottschalkia</taxon>
    </lineage>
</organism>
<evidence type="ECO:0000256" key="2">
    <source>
        <dbReference type="ARBA" id="ARBA00022801"/>
    </source>
</evidence>
<dbReference type="GO" id="GO:0009254">
    <property type="term" value="P:peptidoglycan turnover"/>
    <property type="evidence" value="ECO:0007669"/>
    <property type="project" value="TreeGrafter"/>
</dbReference>
<dbReference type="Gene3D" id="3.20.20.300">
    <property type="entry name" value="Glycoside hydrolase, family 3, N-terminal domain"/>
    <property type="match status" value="1"/>
</dbReference>
<dbReference type="GO" id="GO:0005975">
    <property type="term" value="P:carbohydrate metabolic process"/>
    <property type="evidence" value="ECO:0007669"/>
    <property type="project" value="InterPro"/>
</dbReference>
<name>K0AXJ4_GOTA9</name>
<dbReference type="EMBL" id="CP003326">
    <property type="protein sequence ID" value="AFS78543.1"/>
    <property type="molecule type" value="Genomic_DNA"/>
</dbReference>
<dbReference type="InterPro" id="IPR050226">
    <property type="entry name" value="NagZ_Beta-hexosaminidase"/>
</dbReference>
<dbReference type="PANTHER" id="PTHR30480">
    <property type="entry name" value="BETA-HEXOSAMINIDASE-RELATED"/>
    <property type="match status" value="1"/>
</dbReference>
<dbReference type="STRING" id="1128398.Curi_c15340"/>
<dbReference type="KEGG" id="cad:Curi_c15340"/>
<dbReference type="InterPro" id="IPR001764">
    <property type="entry name" value="Glyco_hydro_3_N"/>
</dbReference>
<evidence type="ECO:0000313" key="6">
    <source>
        <dbReference type="Proteomes" id="UP000006094"/>
    </source>
</evidence>
<dbReference type="Pfam" id="PF00933">
    <property type="entry name" value="Glyco_hydro_3"/>
    <property type="match status" value="1"/>
</dbReference>
<reference evidence="5 6" key="1">
    <citation type="journal article" date="2012" name="PLoS ONE">
        <title>The purine-utilizing bacterium Clostridium acidurici 9a: a genome-guided metabolic reconsideration.</title>
        <authorList>
            <person name="Hartwich K."/>
            <person name="Poehlein A."/>
            <person name="Daniel R."/>
        </authorList>
    </citation>
    <scope>NUCLEOTIDE SEQUENCE [LARGE SCALE GENOMIC DNA]</scope>
    <source>
        <strain evidence="6">ATCC 7906 / DSM 604 / BCRC 14475 / CIP 104303 / KCTC 5404 / NCIMB 10678 / 9a</strain>
    </source>
</reference>
<dbReference type="SUPFAM" id="SSF51445">
    <property type="entry name" value="(Trans)glycosidases"/>
    <property type="match status" value="1"/>
</dbReference>
<evidence type="ECO:0000259" key="4">
    <source>
        <dbReference type="Pfam" id="PF00933"/>
    </source>
</evidence>
<dbReference type="HOGENOM" id="CLU_008392_0_3_9"/>
<dbReference type="OrthoDB" id="9805821at2"/>
<dbReference type="RefSeq" id="WP_014967679.1">
    <property type="nucleotide sequence ID" value="NC_018664.1"/>
</dbReference>
<dbReference type="PROSITE" id="PS51257">
    <property type="entry name" value="PROKAR_LIPOPROTEIN"/>
    <property type="match status" value="1"/>
</dbReference>
<dbReference type="PANTHER" id="PTHR30480:SF16">
    <property type="entry name" value="GLYCOSIDE HYDROLASE FAMILY 3 DOMAIN PROTEIN"/>
    <property type="match status" value="1"/>
</dbReference>
<keyword evidence="3 5" id="KW-0326">Glycosidase</keyword>
<dbReference type="PATRIC" id="fig|1128398.3.peg.1570"/>
<sequence>MIRRKIFITLLFILVLASGCNYKNNGDSMEPKNKVESKKVDPIEESIKKMTLEEKIGQLIFVGIDDTVISEKSKELINKYKVGGIILFKRNIVDSEQTIKLMNSLKNENSKNPVPLFLGIDQEGGKVSRIPEEFIVTPTGREIGSTNDKDFAFKIGSILGKQVSYLGLNLDFAPVLDIYSNAKNTVIGDRAFGKDENVVSNISTEVIKGINSQNIIPVVKHFPGHGDTVVDSHVGLPKIDHDYERLNNFELVPFKRAIENNIDMLMVGHILLTKVDSENPATMSKTIISDILRGDLGFKGVVITDDMVMGAIVENYSIEDASIKSIQSGSDIVLIGHGYETVVKVVDNLRKAVHDGNISEERVNESVYRILKVKDKYNLNNNNTLSDVNRIKDINNELNNTLKEVR</sequence>
<dbReference type="GO" id="GO:0004563">
    <property type="term" value="F:beta-N-acetylhexosaminidase activity"/>
    <property type="evidence" value="ECO:0007669"/>
    <property type="project" value="UniProtKB-EC"/>
</dbReference>
<dbReference type="InterPro" id="IPR017853">
    <property type="entry name" value="GH"/>
</dbReference>
<dbReference type="Proteomes" id="UP000006094">
    <property type="component" value="Chromosome"/>
</dbReference>
<evidence type="ECO:0000256" key="1">
    <source>
        <dbReference type="ARBA" id="ARBA00005336"/>
    </source>
</evidence>
<dbReference type="NCBIfam" id="NF003740">
    <property type="entry name" value="PRK05337.1"/>
    <property type="match status" value="1"/>
</dbReference>
<comment type="similarity">
    <text evidence="1">Belongs to the glycosyl hydrolase 3 family.</text>
</comment>
<dbReference type="EC" id="3.2.1.52" evidence="5"/>
<accession>K0AXJ4</accession>
<evidence type="ECO:0000256" key="3">
    <source>
        <dbReference type="ARBA" id="ARBA00023295"/>
    </source>
</evidence>
<dbReference type="AlphaFoldDB" id="K0AXJ4"/>
<dbReference type="InterPro" id="IPR036962">
    <property type="entry name" value="Glyco_hydro_3_N_sf"/>
</dbReference>
<dbReference type="eggNOG" id="COG1472">
    <property type="taxonomic scope" value="Bacteria"/>
</dbReference>
<feature type="domain" description="Glycoside hydrolase family 3 N-terminal" evidence="4">
    <location>
        <begin position="51"/>
        <end position="373"/>
    </location>
</feature>
<keyword evidence="2 5" id="KW-0378">Hydrolase</keyword>
<gene>
    <name evidence="5" type="ordered locus">Curi_c15340</name>
</gene>
<keyword evidence="6" id="KW-1185">Reference proteome</keyword>
<protein>
    <submittedName>
        <fullName evidence="5">Glycoside hydrolase family 3 protein</fullName>
        <ecNumber evidence="5">3.2.1.52</ecNumber>
    </submittedName>
</protein>
<evidence type="ECO:0000313" key="5">
    <source>
        <dbReference type="EMBL" id="AFS78543.1"/>
    </source>
</evidence>